<evidence type="ECO:0000256" key="2">
    <source>
        <dbReference type="ARBA" id="ARBA00022692"/>
    </source>
</evidence>
<reference evidence="8 9" key="1">
    <citation type="journal article" date="2013" name="Curr. Biol.">
        <title>The Genome of the Foraminiferan Reticulomyxa filosa.</title>
        <authorList>
            <person name="Glockner G."/>
            <person name="Hulsmann N."/>
            <person name="Schleicher M."/>
            <person name="Noegel A.A."/>
            <person name="Eichinger L."/>
            <person name="Gallinger C."/>
            <person name="Pawlowski J."/>
            <person name="Sierra R."/>
            <person name="Euteneuer U."/>
            <person name="Pillet L."/>
            <person name="Moustafa A."/>
            <person name="Platzer M."/>
            <person name="Groth M."/>
            <person name="Szafranski K."/>
            <person name="Schliwa M."/>
        </authorList>
    </citation>
    <scope>NUCLEOTIDE SEQUENCE [LARGE SCALE GENOMIC DNA]</scope>
</reference>
<dbReference type="Pfam" id="PF01740">
    <property type="entry name" value="STAS"/>
    <property type="match status" value="1"/>
</dbReference>
<feature type="transmembrane region" description="Helical" evidence="6">
    <location>
        <begin position="48"/>
        <end position="70"/>
    </location>
</feature>
<proteinExistence type="predicted"/>
<dbReference type="InterPro" id="IPR036513">
    <property type="entry name" value="STAS_dom_sf"/>
</dbReference>
<evidence type="ECO:0000256" key="1">
    <source>
        <dbReference type="ARBA" id="ARBA00004141"/>
    </source>
</evidence>
<evidence type="ECO:0000256" key="5">
    <source>
        <dbReference type="SAM" id="MobiDB-lite"/>
    </source>
</evidence>
<feature type="compositionally biased region" description="Low complexity" evidence="5">
    <location>
        <begin position="11"/>
        <end position="20"/>
    </location>
</feature>
<dbReference type="InterPro" id="IPR002645">
    <property type="entry name" value="STAS_dom"/>
</dbReference>
<dbReference type="GO" id="GO:0016020">
    <property type="term" value="C:membrane"/>
    <property type="evidence" value="ECO:0007669"/>
    <property type="project" value="UniProtKB-SubCell"/>
</dbReference>
<feature type="region of interest" description="Disordered" evidence="5">
    <location>
        <begin position="1"/>
        <end position="30"/>
    </location>
</feature>
<organism evidence="8 9">
    <name type="scientific">Reticulomyxa filosa</name>
    <dbReference type="NCBI Taxonomy" id="46433"/>
    <lineage>
        <taxon>Eukaryota</taxon>
        <taxon>Sar</taxon>
        <taxon>Rhizaria</taxon>
        <taxon>Retaria</taxon>
        <taxon>Foraminifera</taxon>
        <taxon>Monothalamids</taxon>
        <taxon>Reticulomyxidae</taxon>
        <taxon>Reticulomyxa</taxon>
    </lineage>
</organism>
<dbReference type="SUPFAM" id="SSF52091">
    <property type="entry name" value="SpoIIaa-like"/>
    <property type="match status" value="1"/>
</dbReference>
<name>X6MI16_RETFI</name>
<accession>X6MI16</accession>
<keyword evidence="4 6" id="KW-0472">Membrane</keyword>
<keyword evidence="9" id="KW-1185">Reference proteome</keyword>
<dbReference type="PANTHER" id="PTHR11814">
    <property type="entry name" value="SULFATE TRANSPORTER"/>
    <property type="match status" value="1"/>
</dbReference>
<dbReference type="EMBL" id="ASPP01020689">
    <property type="protein sequence ID" value="ETO13296.1"/>
    <property type="molecule type" value="Genomic_DNA"/>
</dbReference>
<comment type="caution">
    <text evidence="8">The sequence shown here is derived from an EMBL/GenBank/DDBJ whole genome shotgun (WGS) entry which is preliminary data.</text>
</comment>
<dbReference type="Proteomes" id="UP000023152">
    <property type="component" value="Unassembled WGS sequence"/>
</dbReference>
<evidence type="ECO:0000256" key="4">
    <source>
        <dbReference type="ARBA" id="ARBA00023136"/>
    </source>
</evidence>
<gene>
    <name evidence="8" type="ORF">RFI_24079</name>
</gene>
<feature type="transmembrane region" description="Helical" evidence="6">
    <location>
        <begin position="146"/>
        <end position="175"/>
    </location>
</feature>
<evidence type="ECO:0000256" key="6">
    <source>
        <dbReference type="SAM" id="Phobius"/>
    </source>
</evidence>
<comment type="subcellular location">
    <subcellularLocation>
        <location evidence="1">Membrane</location>
        <topology evidence="1">Multi-pass membrane protein</topology>
    </subcellularLocation>
</comment>
<dbReference type="Gene3D" id="3.30.750.24">
    <property type="entry name" value="STAS domain"/>
    <property type="match status" value="1"/>
</dbReference>
<dbReference type="PROSITE" id="PS50801">
    <property type="entry name" value="STAS"/>
    <property type="match status" value="1"/>
</dbReference>
<keyword evidence="2 6" id="KW-0812">Transmembrane</keyword>
<evidence type="ECO:0000259" key="7">
    <source>
        <dbReference type="PROSITE" id="PS50801"/>
    </source>
</evidence>
<keyword evidence="3 6" id="KW-1133">Transmembrane helix</keyword>
<evidence type="ECO:0000313" key="9">
    <source>
        <dbReference type="Proteomes" id="UP000023152"/>
    </source>
</evidence>
<feature type="transmembrane region" description="Helical" evidence="6">
    <location>
        <begin position="82"/>
        <end position="106"/>
    </location>
</feature>
<protein>
    <submittedName>
        <fullName evidence="8">Sulfate transporter</fullName>
    </submittedName>
</protein>
<dbReference type="AlphaFoldDB" id="X6MI16"/>
<evidence type="ECO:0000256" key="3">
    <source>
        <dbReference type="ARBA" id="ARBA00022989"/>
    </source>
</evidence>
<dbReference type="InterPro" id="IPR011547">
    <property type="entry name" value="SLC26A/SulP_dom"/>
</dbReference>
<feature type="transmembrane region" description="Helical" evidence="6">
    <location>
        <begin position="112"/>
        <end position="134"/>
    </location>
</feature>
<dbReference type="GO" id="GO:0055085">
    <property type="term" value="P:transmembrane transport"/>
    <property type="evidence" value="ECO:0007669"/>
    <property type="project" value="InterPro"/>
</dbReference>
<feature type="domain" description="STAS" evidence="7">
    <location>
        <begin position="208"/>
        <end position="289"/>
    </location>
</feature>
<evidence type="ECO:0000313" key="8">
    <source>
        <dbReference type="EMBL" id="ETO13296.1"/>
    </source>
</evidence>
<dbReference type="InterPro" id="IPR001902">
    <property type="entry name" value="SLC26A/SulP_fam"/>
</dbReference>
<sequence>MESIANQNDNKVSTSSSETTSSKKKVKIASVKPPPPLPTIEVNPNVELMAYGLAIILSAFSSSILCAASFSRTSLNFSMRVYTQLSVLIQATICLICLVAFGSMLAYLPKCVLASVVVSSVVSLITSGVAEGYFLWHIRRKELIEYLIIVIAPLIFGLSVGIGLGVLASVMLQFWSNSQAEIVELGGIQLPDERDIPGAEMKYVDIRRFPHAQLIKDVPVLEMRSELSFVNYRRLLDAMEERIHKGAKCMVVSMAHTYRLDTTALRQLTSFLKDIPRSTLLLHNVVNRGLFTPKNVNQFVTIHDAVLFCQSWLTKGPRSGVEFLPPICDENEELAEEIINTINTIEFENAAGQEKERSKSPRQKETIFLFLLTCQIVSWTMEKKKGVTNAQFTLLLFHCIQLLAWQRFVCDRHNYKVNVFFQSE</sequence>
<dbReference type="OrthoDB" id="288203at2759"/>
<feature type="compositionally biased region" description="Polar residues" evidence="5">
    <location>
        <begin position="1"/>
        <end position="10"/>
    </location>
</feature>
<dbReference type="Pfam" id="PF00916">
    <property type="entry name" value="Sulfate_transp"/>
    <property type="match status" value="1"/>
</dbReference>